<dbReference type="Proteomes" id="UP000438429">
    <property type="component" value="Unassembled WGS sequence"/>
</dbReference>
<protein>
    <submittedName>
        <fullName evidence="2">Uncharacterized protein</fullName>
    </submittedName>
</protein>
<feature type="compositionally biased region" description="Polar residues" evidence="1">
    <location>
        <begin position="133"/>
        <end position="145"/>
    </location>
</feature>
<feature type="compositionally biased region" description="Basic and acidic residues" evidence="1">
    <location>
        <begin position="338"/>
        <end position="347"/>
    </location>
</feature>
<feature type="compositionally biased region" description="Basic and acidic residues" evidence="1">
    <location>
        <begin position="305"/>
        <end position="316"/>
    </location>
</feature>
<evidence type="ECO:0000313" key="2">
    <source>
        <dbReference type="EMBL" id="KAF0023431.1"/>
    </source>
</evidence>
<feature type="compositionally biased region" description="Basic and acidic residues" evidence="1">
    <location>
        <begin position="119"/>
        <end position="130"/>
    </location>
</feature>
<evidence type="ECO:0000313" key="3">
    <source>
        <dbReference type="Proteomes" id="UP000438429"/>
    </source>
</evidence>
<proteinExistence type="predicted"/>
<gene>
    <name evidence="2" type="ORF">F2P81_024061</name>
</gene>
<dbReference type="EMBL" id="VEVO01000022">
    <property type="protein sequence ID" value="KAF0023431.1"/>
    <property type="molecule type" value="Genomic_DNA"/>
</dbReference>
<feature type="compositionally biased region" description="Polar residues" evidence="1">
    <location>
        <begin position="208"/>
        <end position="222"/>
    </location>
</feature>
<comment type="caution">
    <text evidence="2">The sequence shown here is derived from an EMBL/GenBank/DDBJ whole genome shotgun (WGS) entry which is preliminary data.</text>
</comment>
<reference evidence="2 3" key="1">
    <citation type="submission" date="2019-06" db="EMBL/GenBank/DDBJ databases">
        <title>Draft genomes of female and male turbot (Scophthalmus maximus).</title>
        <authorList>
            <person name="Xu H."/>
            <person name="Xu X.-W."/>
            <person name="Shao C."/>
            <person name="Chen S."/>
        </authorList>
    </citation>
    <scope>NUCLEOTIDE SEQUENCE [LARGE SCALE GENOMIC DNA]</scope>
    <source>
        <strain evidence="2">Ysfricsl-2016a</strain>
        <tissue evidence="2">Blood</tissue>
    </source>
</reference>
<sequence length="404" mass="44504">MGDAASLRSRKSGRGFYSDSGEDDYARSADRNSSDVDLRYKRALCSSSSNSERDTADRQGQISRPSKRIKKQESLSVALRDANKQQGHRLFPGGKGTKVKSKVVQLKPPGHSNLIRSKRCGEGFSPERPRPSSPQASNVTRSIKSSPFKKPKGVRVEEKEKQRRRAPPGAGKTRFTTHRETRPGASTKSGSDSESQEDQEPPSRKLRNTTSGDTETAPSGTKKSNRRHAWIESESEVGSDNGEGYAKSAEGPIREDVERMSGESSLSDSSAESEEYKDRRGSCQAKHKRPDPPRESTKKGAAKAAAKDHRSSRGSDEGEEEATAGSPVQRARAQARPQSDDARERQSSAKKKKKSQAPWTRIRQILTHMAAKTRGPIATRIQPGAPRMSLLCEHKIDRCNIKSW</sequence>
<accession>A0A6A4RWG0</accession>
<feature type="compositionally biased region" description="Basic and acidic residues" evidence="1">
    <location>
        <begin position="252"/>
        <end position="261"/>
    </location>
</feature>
<feature type="region of interest" description="Disordered" evidence="1">
    <location>
        <begin position="1"/>
        <end position="361"/>
    </location>
</feature>
<name>A0A6A4RWG0_SCOMX</name>
<feature type="compositionally biased region" description="Basic and acidic residues" evidence="1">
    <location>
        <begin position="24"/>
        <end position="40"/>
    </location>
</feature>
<evidence type="ECO:0000256" key="1">
    <source>
        <dbReference type="SAM" id="MobiDB-lite"/>
    </source>
</evidence>
<dbReference type="AlphaFoldDB" id="A0A6A4RWG0"/>
<organism evidence="2 3">
    <name type="scientific">Scophthalmus maximus</name>
    <name type="common">Turbot</name>
    <name type="synonym">Psetta maxima</name>
    <dbReference type="NCBI Taxonomy" id="52904"/>
    <lineage>
        <taxon>Eukaryota</taxon>
        <taxon>Metazoa</taxon>
        <taxon>Chordata</taxon>
        <taxon>Craniata</taxon>
        <taxon>Vertebrata</taxon>
        <taxon>Euteleostomi</taxon>
        <taxon>Actinopterygii</taxon>
        <taxon>Neopterygii</taxon>
        <taxon>Teleostei</taxon>
        <taxon>Neoteleostei</taxon>
        <taxon>Acanthomorphata</taxon>
        <taxon>Carangaria</taxon>
        <taxon>Pleuronectiformes</taxon>
        <taxon>Pleuronectoidei</taxon>
        <taxon>Scophthalmidae</taxon>
        <taxon>Scophthalmus</taxon>
    </lineage>
</organism>